<dbReference type="STRING" id="7719.ENSCINP00000035779"/>
<feature type="compositionally biased region" description="Polar residues" evidence="3">
    <location>
        <begin position="392"/>
        <end position="413"/>
    </location>
</feature>
<dbReference type="InterPro" id="IPR018862">
    <property type="entry name" value="eIF4E-T"/>
</dbReference>
<feature type="compositionally biased region" description="Low complexity" evidence="3">
    <location>
        <begin position="414"/>
        <end position="423"/>
    </location>
</feature>
<feature type="compositionally biased region" description="Basic and acidic residues" evidence="3">
    <location>
        <begin position="84"/>
        <end position="100"/>
    </location>
</feature>
<feature type="region of interest" description="Disordered" evidence="3">
    <location>
        <begin position="74"/>
        <end position="202"/>
    </location>
</feature>
<feature type="compositionally biased region" description="Basic and acidic residues" evidence="3">
    <location>
        <begin position="317"/>
        <end position="340"/>
    </location>
</feature>
<dbReference type="AlphaFoldDB" id="H2Y1J5"/>
<evidence type="ECO:0000256" key="1">
    <source>
        <dbReference type="ARBA" id="ARBA00004496"/>
    </source>
</evidence>
<sequence length="448" mass="50580">MNLGTDDLKKLLCVSADGSKDALENEEDDRVSYSKDTLIILSNNATCTKCPDFLSSNHFSDNGRWDPELWIQSFSPSHSNPESRPQDMKRFDGNGTREDSNVVLGPQRRSFQGGCHVSWKQGSGFSRSTSTKIPDRKVLRQQSQERENPHPQLKRFHSLEHSERDRGTRDQENRGGGRNNRDNESWSFDKSDHFRKPRQPDYKKYQVPVARNFSKKSDFMYTDIEEEPEWISYGPKSQFDTIELAGFEEPDDFSWMGGKIPMDDVPERKKKETKNEKHDSPIEEPLEHNGNATGETGSENENVTTSEIKSVTVNALEESKAEIEKSKQETEASENADKSSKSRFSRWFSTTPDEEKSKLETLDIPQANSESQNQKEPGKVHSAPNLKALAEASTTSVPNLTRPVISTSQPVQTSSGPASGSRSSDIHSTDAFNRLIASLRQSDKEKEQ</sequence>
<feature type="compositionally biased region" description="Basic and acidic residues" evidence="3">
    <location>
        <begin position="261"/>
        <end position="287"/>
    </location>
</feature>
<name>H2Y1J5_CIOIN</name>
<keyword evidence="5" id="KW-1185">Reference proteome</keyword>
<dbReference type="GeneTree" id="ENSGT00390000012071"/>
<feature type="compositionally biased region" description="Polar residues" evidence="3">
    <location>
        <begin position="120"/>
        <end position="132"/>
    </location>
</feature>
<dbReference type="HOGENOM" id="CLU_611882_0_0_1"/>
<feature type="compositionally biased region" description="Basic and acidic residues" evidence="3">
    <location>
        <begin position="133"/>
        <end position="149"/>
    </location>
</feature>
<reference evidence="5" key="1">
    <citation type="journal article" date="2002" name="Science">
        <title>The draft genome of Ciona intestinalis: insights into chordate and vertebrate origins.</title>
        <authorList>
            <person name="Dehal P."/>
            <person name="Satou Y."/>
            <person name="Campbell R.K."/>
            <person name="Chapman J."/>
            <person name="Degnan B."/>
            <person name="De Tomaso A."/>
            <person name="Davidson B."/>
            <person name="Di Gregorio A."/>
            <person name="Gelpke M."/>
            <person name="Goodstein D.M."/>
            <person name="Harafuji N."/>
            <person name="Hastings K.E."/>
            <person name="Ho I."/>
            <person name="Hotta K."/>
            <person name="Huang W."/>
            <person name="Kawashima T."/>
            <person name="Lemaire P."/>
            <person name="Martinez D."/>
            <person name="Meinertzhagen I.A."/>
            <person name="Necula S."/>
            <person name="Nonaka M."/>
            <person name="Putnam N."/>
            <person name="Rash S."/>
            <person name="Saiga H."/>
            <person name="Satake M."/>
            <person name="Terry A."/>
            <person name="Yamada L."/>
            <person name="Wang H.G."/>
            <person name="Awazu S."/>
            <person name="Azumi K."/>
            <person name="Boore J."/>
            <person name="Branno M."/>
            <person name="Chin-Bow S."/>
            <person name="DeSantis R."/>
            <person name="Doyle S."/>
            <person name="Francino P."/>
            <person name="Keys D.N."/>
            <person name="Haga S."/>
            <person name="Hayashi H."/>
            <person name="Hino K."/>
            <person name="Imai K.S."/>
            <person name="Inaba K."/>
            <person name="Kano S."/>
            <person name="Kobayashi K."/>
            <person name="Kobayashi M."/>
            <person name="Lee B.I."/>
            <person name="Makabe K.W."/>
            <person name="Manohar C."/>
            <person name="Matassi G."/>
            <person name="Medina M."/>
            <person name="Mochizuki Y."/>
            <person name="Mount S."/>
            <person name="Morishita T."/>
            <person name="Miura S."/>
            <person name="Nakayama A."/>
            <person name="Nishizaka S."/>
            <person name="Nomoto H."/>
            <person name="Ohta F."/>
            <person name="Oishi K."/>
            <person name="Rigoutsos I."/>
            <person name="Sano M."/>
            <person name="Sasaki A."/>
            <person name="Sasakura Y."/>
            <person name="Shoguchi E."/>
            <person name="Shin-i T."/>
            <person name="Spagnuolo A."/>
            <person name="Stainier D."/>
            <person name="Suzuki M.M."/>
            <person name="Tassy O."/>
            <person name="Takatori N."/>
            <person name="Tokuoka M."/>
            <person name="Yagi K."/>
            <person name="Yoshizaki F."/>
            <person name="Wada S."/>
            <person name="Zhang C."/>
            <person name="Hyatt P.D."/>
            <person name="Larimer F."/>
            <person name="Detter C."/>
            <person name="Doggett N."/>
            <person name="Glavina T."/>
            <person name="Hawkins T."/>
            <person name="Richardson P."/>
            <person name="Lucas S."/>
            <person name="Kohara Y."/>
            <person name="Levine M."/>
            <person name="Satoh N."/>
            <person name="Rokhsar D.S."/>
        </authorList>
    </citation>
    <scope>NUCLEOTIDE SEQUENCE [LARGE SCALE GENOMIC DNA]</scope>
</reference>
<dbReference type="GO" id="GO:0036464">
    <property type="term" value="C:cytoplasmic ribonucleoprotein granule"/>
    <property type="evidence" value="ECO:0007669"/>
    <property type="project" value="UniProtKB-ARBA"/>
</dbReference>
<keyword evidence="2" id="KW-0963">Cytoplasm</keyword>
<dbReference type="Ensembl" id="ENSCINT00000036994.1">
    <property type="protein sequence ID" value="ENSCINP00000035779.1"/>
    <property type="gene ID" value="ENSCING00000019913.1"/>
</dbReference>
<evidence type="ECO:0000313" key="4">
    <source>
        <dbReference type="Ensembl" id="ENSCINP00000035779.1"/>
    </source>
</evidence>
<dbReference type="Proteomes" id="UP000008144">
    <property type="component" value="Unassembled WGS sequence"/>
</dbReference>
<dbReference type="PANTHER" id="PTHR12269">
    <property type="entry name" value="EUKARYOTIC TRANSLATION INITIATION FACTOR 4E TRANSPORTER"/>
    <property type="match status" value="1"/>
</dbReference>
<feature type="region of interest" description="Disordered" evidence="3">
    <location>
        <begin position="250"/>
        <end position="448"/>
    </location>
</feature>
<feature type="compositionally biased region" description="Polar residues" evidence="3">
    <location>
        <begin position="74"/>
        <end position="83"/>
    </location>
</feature>
<organism evidence="4 5">
    <name type="scientific">Ciona intestinalis</name>
    <name type="common">Transparent sea squirt</name>
    <name type="synonym">Ascidia intestinalis</name>
    <dbReference type="NCBI Taxonomy" id="7719"/>
    <lineage>
        <taxon>Eukaryota</taxon>
        <taxon>Metazoa</taxon>
        <taxon>Chordata</taxon>
        <taxon>Tunicata</taxon>
        <taxon>Ascidiacea</taxon>
        <taxon>Phlebobranchia</taxon>
        <taxon>Cionidae</taxon>
        <taxon>Ciona</taxon>
    </lineage>
</organism>
<accession>H2Y1J5</accession>
<feature type="compositionally biased region" description="Basic and acidic residues" evidence="3">
    <location>
        <begin position="157"/>
        <end position="202"/>
    </location>
</feature>
<proteinExistence type="predicted"/>
<protein>
    <submittedName>
        <fullName evidence="4">Uncharacterized protein</fullName>
    </submittedName>
</protein>
<dbReference type="InParanoid" id="H2Y1J5"/>
<evidence type="ECO:0000313" key="5">
    <source>
        <dbReference type="Proteomes" id="UP000008144"/>
    </source>
</evidence>
<evidence type="ECO:0000256" key="3">
    <source>
        <dbReference type="SAM" id="MobiDB-lite"/>
    </source>
</evidence>
<dbReference type="Pfam" id="PF10477">
    <property type="entry name" value="EIF4E-T"/>
    <property type="match status" value="2"/>
</dbReference>
<evidence type="ECO:0000256" key="2">
    <source>
        <dbReference type="ARBA" id="ARBA00022490"/>
    </source>
</evidence>
<dbReference type="OMA" id="DPELWIQ"/>
<feature type="compositionally biased region" description="Polar residues" evidence="3">
    <location>
        <begin position="290"/>
        <end position="313"/>
    </location>
</feature>
<reference evidence="4" key="3">
    <citation type="submission" date="2025-09" db="UniProtKB">
        <authorList>
            <consortium name="Ensembl"/>
        </authorList>
    </citation>
    <scope>IDENTIFICATION</scope>
</reference>
<dbReference type="PANTHER" id="PTHR12269:SF1">
    <property type="entry name" value="EUKARYOTIC TRANSLATION INITIATION FACTOR 4E TRANSPORTER"/>
    <property type="match status" value="1"/>
</dbReference>
<reference evidence="4" key="2">
    <citation type="submission" date="2025-08" db="UniProtKB">
        <authorList>
            <consortium name="Ensembl"/>
        </authorList>
    </citation>
    <scope>IDENTIFICATION</scope>
</reference>
<comment type="subcellular location">
    <subcellularLocation>
        <location evidence="1">Cytoplasm</location>
    </subcellularLocation>
</comment>
<feature type="compositionally biased region" description="Polar residues" evidence="3">
    <location>
        <begin position="366"/>
        <end position="375"/>
    </location>
</feature>